<dbReference type="Gene3D" id="1.20.120.550">
    <property type="entry name" value="Membrane associated eicosanoid/glutathione metabolism-like domain"/>
    <property type="match status" value="1"/>
</dbReference>
<dbReference type="GO" id="GO:0005635">
    <property type="term" value="C:nuclear envelope"/>
    <property type="evidence" value="ECO:0007669"/>
    <property type="project" value="TreeGrafter"/>
</dbReference>
<evidence type="ECO:0000256" key="1">
    <source>
        <dbReference type="ARBA" id="ARBA00004141"/>
    </source>
</evidence>
<evidence type="ECO:0000313" key="7">
    <source>
        <dbReference type="Proteomes" id="UP000030671"/>
    </source>
</evidence>
<evidence type="ECO:0000256" key="2">
    <source>
        <dbReference type="ARBA" id="ARBA00022692"/>
    </source>
</evidence>
<dbReference type="GeneID" id="20678906"/>
<dbReference type="eggNOG" id="ENOG502S4E5">
    <property type="taxonomic scope" value="Eukaryota"/>
</dbReference>
<evidence type="ECO:0000256" key="4">
    <source>
        <dbReference type="ARBA" id="ARBA00023136"/>
    </source>
</evidence>
<organism evidence="6 7">
    <name type="scientific">Heterobasidion irregulare (strain TC 32-1)</name>
    <dbReference type="NCBI Taxonomy" id="747525"/>
    <lineage>
        <taxon>Eukaryota</taxon>
        <taxon>Fungi</taxon>
        <taxon>Dikarya</taxon>
        <taxon>Basidiomycota</taxon>
        <taxon>Agaricomycotina</taxon>
        <taxon>Agaricomycetes</taxon>
        <taxon>Russulales</taxon>
        <taxon>Bondarzewiaceae</taxon>
        <taxon>Heterobasidion</taxon>
        <taxon>Heterobasidion annosum species complex</taxon>
    </lineage>
</organism>
<dbReference type="InterPro" id="IPR001129">
    <property type="entry name" value="Membr-assoc_MAPEG"/>
</dbReference>
<dbReference type="InParanoid" id="W4KML3"/>
<dbReference type="InterPro" id="IPR050997">
    <property type="entry name" value="MAPEG"/>
</dbReference>
<dbReference type="GO" id="GO:0004602">
    <property type="term" value="F:glutathione peroxidase activity"/>
    <property type="evidence" value="ECO:0007669"/>
    <property type="project" value="TreeGrafter"/>
</dbReference>
<sequence length="148" mass="15858">MSTIILPEGTSYVAAGLLSTTILLAWQSIVVSKARKSAKIEYPRLYAEKAEQDASIDALKFNCAQRAHQNTLENMPIILTTSLVTALSYPKLAGVACGCWSVARVLYTSGYATGDPKKRQRGGWGSLILLGLLASSGKAVYDLFMAGI</sequence>
<dbReference type="AlphaFoldDB" id="W4KML3"/>
<dbReference type="GO" id="GO:0016020">
    <property type="term" value="C:membrane"/>
    <property type="evidence" value="ECO:0007669"/>
    <property type="project" value="UniProtKB-SubCell"/>
</dbReference>
<dbReference type="GO" id="GO:0005783">
    <property type="term" value="C:endoplasmic reticulum"/>
    <property type="evidence" value="ECO:0007669"/>
    <property type="project" value="TreeGrafter"/>
</dbReference>
<dbReference type="PANTHER" id="PTHR10250">
    <property type="entry name" value="MICROSOMAL GLUTATHIONE S-TRANSFERASE"/>
    <property type="match status" value="1"/>
</dbReference>
<dbReference type="InterPro" id="IPR023352">
    <property type="entry name" value="MAPEG-like_dom_sf"/>
</dbReference>
<evidence type="ECO:0000313" key="6">
    <source>
        <dbReference type="EMBL" id="ETW87083.1"/>
    </source>
</evidence>
<evidence type="ECO:0000256" key="3">
    <source>
        <dbReference type="ARBA" id="ARBA00022989"/>
    </source>
</evidence>
<dbReference type="HOGENOM" id="CLU_110291_1_2_1"/>
<comment type="subcellular location">
    <subcellularLocation>
        <location evidence="1">Membrane</location>
        <topology evidence="1">Multi-pass membrane protein</topology>
    </subcellularLocation>
</comment>
<dbReference type="PANTHER" id="PTHR10250:SF26">
    <property type="entry name" value="GLUTATHIONE S-TRANSFERASE 3, MITOCHONDRIAL"/>
    <property type="match status" value="1"/>
</dbReference>
<dbReference type="GO" id="GO:0004364">
    <property type="term" value="F:glutathione transferase activity"/>
    <property type="evidence" value="ECO:0007669"/>
    <property type="project" value="TreeGrafter"/>
</dbReference>
<accession>W4KML3</accession>
<proteinExistence type="predicted"/>
<dbReference type="EMBL" id="KI925454">
    <property type="protein sequence ID" value="ETW87083.1"/>
    <property type="molecule type" value="Genomic_DNA"/>
</dbReference>
<dbReference type="STRING" id="747525.W4KML3"/>
<reference evidence="6 7" key="1">
    <citation type="journal article" date="2012" name="New Phytol.">
        <title>Insight into trade-off between wood decay and parasitism from the genome of a fungal forest pathogen.</title>
        <authorList>
            <person name="Olson A."/>
            <person name="Aerts A."/>
            <person name="Asiegbu F."/>
            <person name="Belbahri L."/>
            <person name="Bouzid O."/>
            <person name="Broberg A."/>
            <person name="Canback B."/>
            <person name="Coutinho P.M."/>
            <person name="Cullen D."/>
            <person name="Dalman K."/>
            <person name="Deflorio G."/>
            <person name="van Diepen L.T."/>
            <person name="Dunand C."/>
            <person name="Duplessis S."/>
            <person name="Durling M."/>
            <person name="Gonthier P."/>
            <person name="Grimwood J."/>
            <person name="Fossdal C.G."/>
            <person name="Hansson D."/>
            <person name="Henrissat B."/>
            <person name="Hietala A."/>
            <person name="Himmelstrand K."/>
            <person name="Hoffmeister D."/>
            <person name="Hogberg N."/>
            <person name="James T.Y."/>
            <person name="Karlsson M."/>
            <person name="Kohler A."/>
            <person name="Kues U."/>
            <person name="Lee Y.H."/>
            <person name="Lin Y.C."/>
            <person name="Lind M."/>
            <person name="Lindquist E."/>
            <person name="Lombard V."/>
            <person name="Lucas S."/>
            <person name="Lunden K."/>
            <person name="Morin E."/>
            <person name="Murat C."/>
            <person name="Park J."/>
            <person name="Raffaello T."/>
            <person name="Rouze P."/>
            <person name="Salamov A."/>
            <person name="Schmutz J."/>
            <person name="Solheim H."/>
            <person name="Stahlberg J."/>
            <person name="Velez H."/>
            <person name="de Vries R.P."/>
            <person name="Wiebenga A."/>
            <person name="Woodward S."/>
            <person name="Yakovlev I."/>
            <person name="Garbelotto M."/>
            <person name="Martin F."/>
            <person name="Grigoriev I.V."/>
            <person name="Stenlid J."/>
        </authorList>
    </citation>
    <scope>NUCLEOTIDE SEQUENCE [LARGE SCALE GENOMIC DNA]</scope>
    <source>
        <strain evidence="6 7">TC 32-1</strain>
    </source>
</reference>
<dbReference type="KEGG" id="hir:HETIRDRAFT_99481"/>
<dbReference type="SUPFAM" id="SSF161084">
    <property type="entry name" value="MAPEG domain-like"/>
    <property type="match status" value="1"/>
</dbReference>
<dbReference type="Proteomes" id="UP000030671">
    <property type="component" value="Unassembled WGS sequence"/>
</dbReference>
<dbReference type="Pfam" id="PF01124">
    <property type="entry name" value="MAPEG"/>
    <property type="match status" value="1"/>
</dbReference>
<evidence type="ECO:0000256" key="5">
    <source>
        <dbReference type="SAM" id="Phobius"/>
    </source>
</evidence>
<keyword evidence="4 5" id="KW-0472">Membrane</keyword>
<feature type="transmembrane region" description="Helical" evidence="5">
    <location>
        <begin position="12"/>
        <end position="31"/>
    </location>
</feature>
<feature type="transmembrane region" description="Helical" evidence="5">
    <location>
        <begin position="127"/>
        <end position="146"/>
    </location>
</feature>
<name>W4KML3_HETIT</name>
<keyword evidence="3 5" id="KW-1133">Transmembrane helix</keyword>
<keyword evidence="2 5" id="KW-0812">Transmembrane</keyword>
<gene>
    <name evidence="6" type="primary">GST2</name>
    <name evidence="6" type="ORF">HETIRDRAFT_99481</name>
</gene>
<dbReference type="RefSeq" id="XP_009541026.1">
    <property type="nucleotide sequence ID" value="XM_009542731.1"/>
</dbReference>
<protein>
    <submittedName>
        <fullName evidence="6">MAPEG family</fullName>
    </submittedName>
</protein>
<dbReference type="OrthoDB" id="410651at2759"/>
<keyword evidence="7" id="KW-1185">Reference proteome</keyword>